<keyword evidence="2" id="KW-1133">Transmembrane helix</keyword>
<keyword evidence="2" id="KW-0812">Transmembrane</keyword>
<evidence type="ECO:0000256" key="1">
    <source>
        <dbReference type="SAM" id="MobiDB-lite"/>
    </source>
</evidence>
<feature type="transmembrane region" description="Helical" evidence="2">
    <location>
        <begin position="339"/>
        <end position="358"/>
    </location>
</feature>
<feature type="compositionally biased region" description="Polar residues" evidence="1">
    <location>
        <begin position="11"/>
        <end position="25"/>
    </location>
</feature>
<dbReference type="EMBL" id="ML991815">
    <property type="protein sequence ID" value="KAF2232492.1"/>
    <property type="molecule type" value="Genomic_DNA"/>
</dbReference>
<feature type="transmembrane region" description="Helical" evidence="2">
    <location>
        <begin position="141"/>
        <end position="162"/>
    </location>
</feature>
<dbReference type="PANTHER" id="PTHR37490">
    <property type="entry name" value="EXPRESSED PROTEIN"/>
    <property type="match status" value="1"/>
</dbReference>
<sequence length="732" mass="81545">MATHVSEDQDGTQSPSSLQLTDNLSSPIRTRPSWTKTFLWPPMAAMAVVSSKNLFEQQNFHFPFRLLALQEIAALLMIIFPHVAPQWVFTAFPSRLRPLLARTEIIDSLFHSKSIPLVPAAVLLSLSLILYSQAILHFPNIVTLLMLAPLLVPLETFFAFLIHNRGIPKDIAVYTLFSMLTVGLVLYDDYRLTVNGLIFGVLALVFSRIAKASRGYGNETTGTASQNNCYSSGRNIVVLAMILNAPVLATCSYAFEFSHIPQTSASSQFYPVFAFAIATGAISLILGGSVETSLEDLNDSSNASFSGFPSFLRLALDCARSGIAAWLSNFACQRGYTTWLQAVVYIIGICGLADNWILRMIVGRSLYGPTASSNESIARGEQVNVEYYSLPNHDSARGRPGPLERTNGDVLNHRIPKRDLQASTLTRSITIVLLVVGLSSWATYMQANFLPTSGRRLEMPRPSLDLDYQPSSQLDIVISMYRESKTSVSSVISRITQIDVIAKTSPRVIVYTKDEDAEASQLQQALGAFEVIKLPNEGRESETYLHHVLRHWDNLAEHTLFMQADIHNPREFYPRVRDYFKFNTGMLSLGFSGNVCDCRNCGDRWGWSDTSGVLLDVYKDANKLSCGPMLLSYKGQFIASAQRIRGVERKVYEELRQALVDPESWAHQQKYLQGRPDSMNAPYFGYTMERLWSTLLQCSDMDIAWKCPTLLSGSRRGGDAGDCQCFDEIAPE</sequence>
<feature type="transmembrane region" description="Helical" evidence="2">
    <location>
        <begin position="72"/>
        <end position="93"/>
    </location>
</feature>
<reference evidence="3" key="1">
    <citation type="journal article" date="2020" name="Stud. Mycol.">
        <title>101 Dothideomycetes genomes: a test case for predicting lifestyles and emergence of pathogens.</title>
        <authorList>
            <person name="Haridas S."/>
            <person name="Albert R."/>
            <person name="Binder M."/>
            <person name="Bloem J."/>
            <person name="Labutti K."/>
            <person name="Salamov A."/>
            <person name="Andreopoulos B."/>
            <person name="Baker S."/>
            <person name="Barry K."/>
            <person name="Bills G."/>
            <person name="Bluhm B."/>
            <person name="Cannon C."/>
            <person name="Castanera R."/>
            <person name="Culley D."/>
            <person name="Daum C."/>
            <person name="Ezra D."/>
            <person name="Gonzalez J."/>
            <person name="Henrissat B."/>
            <person name="Kuo A."/>
            <person name="Liang C."/>
            <person name="Lipzen A."/>
            <person name="Lutzoni F."/>
            <person name="Magnuson J."/>
            <person name="Mondo S."/>
            <person name="Nolan M."/>
            <person name="Ohm R."/>
            <person name="Pangilinan J."/>
            <person name="Park H.-J."/>
            <person name="Ramirez L."/>
            <person name="Alfaro M."/>
            <person name="Sun H."/>
            <person name="Tritt A."/>
            <person name="Yoshinaga Y."/>
            <person name="Zwiers L.-H."/>
            <person name="Turgeon B."/>
            <person name="Goodwin S."/>
            <person name="Spatafora J."/>
            <person name="Crous P."/>
            <person name="Grigoriev I."/>
        </authorList>
    </citation>
    <scope>NUCLEOTIDE SEQUENCE</scope>
    <source>
        <strain evidence="3">Tuck. ex Michener</strain>
    </source>
</reference>
<feature type="region of interest" description="Disordered" evidence="1">
    <location>
        <begin position="1"/>
        <end position="25"/>
    </location>
</feature>
<keyword evidence="2" id="KW-0472">Membrane</keyword>
<keyword evidence="4" id="KW-1185">Reference proteome</keyword>
<dbReference type="PANTHER" id="PTHR37490:SF1">
    <property type="entry name" value="GLYCOSYLTRANSFERASE 2-LIKE DOMAIN-CONTAINING PROTEIN"/>
    <property type="match status" value="1"/>
</dbReference>
<proteinExistence type="predicted"/>
<gene>
    <name evidence="3" type="ORF">EV356DRAFT_534601</name>
</gene>
<feature type="transmembrane region" description="Helical" evidence="2">
    <location>
        <begin position="236"/>
        <end position="255"/>
    </location>
</feature>
<feature type="transmembrane region" description="Helical" evidence="2">
    <location>
        <begin position="193"/>
        <end position="210"/>
    </location>
</feature>
<evidence type="ECO:0000313" key="3">
    <source>
        <dbReference type="EMBL" id="KAF2232492.1"/>
    </source>
</evidence>
<evidence type="ECO:0000256" key="2">
    <source>
        <dbReference type="SAM" id="Phobius"/>
    </source>
</evidence>
<dbReference type="AlphaFoldDB" id="A0A6A6H3C6"/>
<feature type="transmembrane region" description="Helical" evidence="2">
    <location>
        <begin position="171"/>
        <end position="187"/>
    </location>
</feature>
<feature type="transmembrane region" description="Helical" evidence="2">
    <location>
        <begin position="267"/>
        <end position="290"/>
    </location>
</feature>
<evidence type="ECO:0000313" key="4">
    <source>
        <dbReference type="Proteomes" id="UP000800092"/>
    </source>
</evidence>
<dbReference type="OrthoDB" id="28755at2759"/>
<name>A0A6A6H3C6_VIRVR</name>
<accession>A0A6A6H3C6</accession>
<organism evidence="3 4">
    <name type="scientific">Viridothelium virens</name>
    <name type="common">Speckled blister lichen</name>
    <name type="synonym">Trypethelium virens</name>
    <dbReference type="NCBI Taxonomy" id="1048519"/>
    <lineage>
        <taxon>Eukaryota</taxon>
        <taxon>Fungi</taxon>
        <taxon>Dikarya</taxon>
        <taxon>Ascomycota</taxon>
        <taxon>Pezizomycotina</taxon>
        <taxon>Dothideomycetes</taxon>
        <taxon>Dothideomycetes incertae sedis</taxon>
        <taxon>Trypetheliales</taxon>
        <taxon>Trypetheliaceae</taxon>
        <taxon>Viridothelium</taxon>
    </lineage>
</organism>
<feature type="transmembrane region" description="Helical" evidence="2">
    <location>
        <begin position="114"/>
        <end position="135"/>
    </location>
</feature>
<dbReference type="Proteomes" id="UP000800092">
    <property type="component" value="Unassembled WGS sequence"/>
</dbReference>
<protein>
    <submittedName>
        <fullName evidence="3">Uncharacterized protein</fullName>
    </submittedName>
</protein>